<organism evidence="5 6">
    <name type="scientific">Pseudodesulfovibrio alkaliphilus</name>
    <dbReference type="NCBI Taxonomy" id="2661613"/>
    <lineage>
        <taxon>Bacteria</taxon>
        <taxon>Pseudomonadati</taxon>
        <taxon>Thermodesulfobacteriota</taxon>
        <taxon>Desulfovibrionia</taxon>
        <taxon>Desulfovibrionales</taxon>
        <taxon>Desulfovibrionaceae</taxon>
    </lineage>
</organism>
<evidence type="ECO:0000256" key="3">
    <source>
        <dbReference type="SAM" id="SignalP"/>
    </source>
</evidence>
<sequence length="254" mass="27231">MTAINQNQSLPGSGALRVGGACLSVLALLLWASPALAAEPPQGGGASVLNILFLGLIAYFLVRAFRRKGGGGSGPDRGSGYDDPASRDDSQRPSGRPMDRHEAARQMWSMLGSGDAAQPGPAAGGDSQVAVGFDPAEFLEGAKLFFSRFQQVSSSRELDELRGFLSDDVYEQALAALPADAALARTEVMLVDARLVERRSEGGRTWVTVFYDAQLRKGISGEQPYTVRTAWEFSRVEDAGNGLWTLEKINKIEH</sequence>
<dbReference type="PANTHER" id="PTHR41542:SF1">
    <property type="entry name" value="BLL5807 PROTEIN"/>
    <property type="match status" value="1"/>
</dbReference>
<evidence type="ECO:0000256" key="1">
    <source>
        <dbReference type="SAM" id="MobiDB-lite"/>
    </source>
</evidence>
<dbReference type="PANTHER" id="PTHR41542">
    <property type="entry name" value="BLL5807 PROTEIN"/>
    <property type="match status" value="1"/>
</dbReference>
<dbReference type="Pfam" id="PF04280">
    <property type="entry name" value="Tim44"/>
    <property type="match status" value="1"/>
</dbReference>
<dbReference type="EMBL" id="WODC01000002">
    <property type="protein sequence ID" value="MUM77046.1"/>
    <property type="molecule type" value="Genomic_DNA"/>
</dbReference>
<comment type="caution">
    <text evidence="5">The sequence shown here is derived from an EMBL/GenBank/DDBJ whole genome shotgun (WGS) entry which is preliminary data.</text>
</comment>
<keyword evidence="2" id="KW-0812">Transmembrane</keyword>
<feature type="region of interest" description="Disordered" evidence="1">
    <location>
        <begin position="70"/>
        <end position="101"/>
    </location>
</feature>
<evidence type="ECO:0000256" key="2">
    <source>
        <dbReference type="SAM" id="Phobius"/>
    </source>
</evidence>
<feature type="signal peptide" evidence="3">
    <location>
        <begin position="1"/>
        <end position="37"/>
    </location>
</feature>
<dbReference type="InterPro" id="IPR007379">
    <property type="entry name" value="Tim44-like_dom"/>
</dbReference>
<protein>
    <recommendedName>
        <fullName evidence="4">Tim44-like domain-containing protein</fullName>
    </recommendedName>
</protein>
<keyword evidence="2" id="KW-1133">Transmembrane helix</keyword>
<feature type="chain" id="PRO_5029829006" description="Tim44-like domain-containing protein" evidence="3">
    <location>
        <begin position="38"/>
        <end position="254"/>
    </location>
</feature>
<accession>A0A7K1KLU0</accession>
<keyword evidence="3" id="KW-0732">Signal</keyword>
<evidence type="ECO:0000313" key="6">
    <source>
        <dbReference type="Proteomes" id="UP000461162"/>
    </source>
</evidence>
<dbReference type="SMART" id="SM00978">
    <property type="entry name" value="Tim44"/>
    <property type="match status" value="1"/>
</dbReference>
<proteinExistence type="predicted"/>
<dbReference type="SUPFAM" id="SSF54427">
    <property type="entry name" value="NTF2-like"/>
    <property type="match status" value="1"/>
</dbReference>
<keyword evidence="2" id="KW-0472">Membrane</keyword>
<dbReference type="InterPro" id="IPR032710">
    <property type="entry name" value="NTF2-like_dom_sf"/>
</dbReference>
<evidence type="ECO:0000313" key="5">
    <source>
        <dbReference type="EMBL" id="MUM77046.1"/>
    </source>
</evidence>
<feature type="compositionally biased region" description="Basic and acidic residues" evidence="1">
    <location>
        <begin position="84"/>
        <end position="101"/>
    </location>
</feature>
<gene>
    <name evidence="5" type="ORF">GKC30_05320</name>
</gene>
<reference evidence="5 6" key="1">
    <citation type="submission" date="2019-11" db="EMBL/GenBank/DDBJ databases">
        <title>Pseudodesulfovibrio alkaliphilus, sp. nov., an alkaliphilic sulfate-reducing bacteria from mud volcano of Taman peninsula, Russia.</title>
        <authorList>
            <person name="Frolova A."/>
            <person name="Merkel A.Y."/>
            <person name="Slobodkin A.I."/>
        </authorList>
    </citation>
    <scope>NUCLEOTIDE SEQUENCE [LARGE SCALE GENOMIC DNA]</scope>
    <source>
        <strain evidence="5 6">F-1</strain>
    </source>
</reference>
<evidence type="ECO:0000259" key="4">
    <source>
        <dbReference type="SMART" id="SM00978"/>
    </source>
</evidence>
<feature type="domain" description="Tim44-like" evidence="4">
    <location>
        <begin position="122"/>
        <end position="251"/>
    </location>
</feature>
<dbReference type="Proteomes" id="UP000461162">
    <property type="component" value="Unassembled WGS sequence"/>
</dbReference>
<feature type="transmembrane region" description="Helical" evidence="2">
    <location>
        <begin position="47"/>
        <end position="65"/>
    </location>
</feature>
<name>A0A7K1KLU0_9BACT</name>
<keyword evidence="6" id="KW-1185">Reference proteome</keyword>
<dbReference type="AlphaFoldDB" id="A0A7K1KLU0"/>